<dbReference type="PROSITE" id="PS51257">
    <property type="entry name" value="PROKAR_LIPOPROTEIN"/>
    <property type="match status" value="1"/>
</dbReference>
<sequence>MERLLLYIQRMLYQYQMPMTILHGTTSCLHTACALPVPDAHDCAMEHLLHTACTLSVPDAHDYTTWNTFLSTYSMCTTSNRCP</sequence>
<organism evidence="1 2">
    <name type="scientific">Caerostris extrusa</name>
    <name type="common">Bark spider</name>
    <name type="synonym">Caerostris bankana</name>
    <dbReference type="NCBI Taxonomy" id="172846"/>
    <lineage>
        <taxon>Eukaryota</taxon>
        <taxon>Metazoa</taxon>
        <taxon>Ecdysozoa</taxon>
        <taxon>Arthropoda</taxon>
        <taxon>Chelicerata</taxon>
        <taxon>Arachnida</taxon>
        <taxon>Araneae</taxon>
        <taxon>Araneomorphae</taxon>
        <taxon>Entelegynae</taxon>
        <taxon>Araneoidea</taxon>
        <taxon>Araneidae</taxon>
        <taxon>Caerostris</taxon>
    </lineage>
</organism>
<evidence type="ECO:0000313" key="2">
    <source>
        <dbReference type="Proteomes" id="UP001054945"/>
    </source>
</evidence>
<protein>
    <submittedName>
        <fullName evidence="1">Uncharacterized protein</fullName>
    </submittedName>
</protein>
<name>A0AAV4V5N9_CAEEX</name>
<comment type="caution">
    <text evidence="1">The sequence shown here is derived from an EMBL/GenBank/DDBJ whole genome shotgun (WGS) entry which is preliminary data.</text>
</comment>
<proteinExistence type="predicted"/>
<keyword evidence="2" id="KW-1185">Reference proteome</keyword>
<dbReference type="EMBL" id="BPLR01013976">
    <property type="protein sequence ID" value="GIY65266.1"/>
    <property type="molecule type" value="Genomic_DNA"/>
</dbReference>
<gene>
    <name evidence="1" type="ORF">CEXT_422841</name>
</gene>
<accession>A0AAV4V5N9</accession>
<evidence type="ECO:0000313" key="1">
    <source>
        <dbReference type="EMBL" id="GIY65266.1"/>
    </source>
</evidence>
<dbReference type="AlphaFoldDB" id="A0AAV4V5N9"/>
<reference evidence="1 2" key="1">
    <citation type="submission" date="2021-06" db="EMBL/GenBank/DDBJ databases">
        <title>Caerostris extrusa draft genome.</title>
        <authorList>
            <person name="Kono N."/>
            <person name="Arakawa K."/>
        </authorList>
    </citation>
    <scope>NUCLEOTIDE SEQUENCE [LARGE SCALE GENOMIC DNA]</scope>
</reference>
<dbReference type="Proteomes" id="UP001054945">
    <property type="component" value="Unassembled WGS sequence"/>
</dbReference>